<accession>A0A660C785</accession>
<protein>
    <submittedName>
        <fullName evidence="2">Uncharacterized protein</fullName>
    </submittedName>
</protein>
<feature type="compositionally biased region" description="Low complexity" evidence="1">
    <location>
        <begin position="96"/>
        <end position="113"/>
    </location>
</feature>
<evidence type="ECO:0000313" key="2">
    <source>
        <dbReference type="EMBL" id="TWH18264.1"/>
    </source>
</evidence>
<organism evidence="2 3">
    <name type="scientific">Prauserella rugosa</name>
    <dbReference type="NCBI Taxonomy" id="43354"/>
    <lineage>
        <taxon>Bacteria</taxon>
        <taxon>Bacillati</taxon>
        <taxon>Actinomycetota</taxon>
        <taxon>Actinomycetes</taxon>
        <taxon>Pseudonocardiales</taxon>
        <taxon>Pseudonocardiaceae</taxon>
        <taxon>Prauserella</taxon>
    </lineage>
</organism>
<evidence type="ECO:0000256" key="1">
    <source>
        <dbReference type="SAM" id="MobiDB-lite"/>
    </source>
</evidence>
<dbReference type="EMBL" id="VLJV01000001">
    <property type="protein sequence ID" value="TWH18264.1"/>
    <property type="molecule type" value="Genomic_DNA"/>
</dbReference>
<reference evidence="2 3" key="1">
    <citation type="submission" date="2019-07" db="EMBL/GenBank/DDBJ databases">
        <title>R&amp;d 2014.</title>
        <authorList>
            <person name="Klenk H.-P."/>
        </authorList>
    </citation>
    <scope>NUCLEOTIDE SEQUENCE [LARGE SCALE GENOMIC DNA]</scope>
    <source>
        <strain evidence="2 3">DSM 43194</strain>
    </source>
</reference>
<dbReference type="Proteomes" id="UP000317303">
    <property type="component" value="Unassembled WGS sequence"/>
</dbReference>
<feature type="compositionally biased region" description="Gly residues" evidence="1">
    <location>
        <begin position="121"/>
        <end position="132"/>
    </location>
</feature>
<sequence>MLVAVVVGGVSGGSLLVVVREVVLASGLLVSAGGLGGVVWRVVSVVVGSLELRGAAGGAGFGAGWRSTGNRVSTVPEIAGSLSPDSSGVGAPLGRTTSNSVATAAATVTPPSARGRDPDDCGGGGSDSGCGGESRARSISAAVKASGCRST</sequence>
<name>A0A660C785_9PSEU</name>
<evidence type="ECO:0000313" key="3">
    <source>
        <dbReference type="Proteomes" id="UP000317303"/>
    </source>
</evidence>
<dbReference type="AlphaFoldDB" id="A0A660C785"/>
<proteinExistence type="predicted"/>
<feature type="region of interest" description="Disordered" evidence="1">
    <location>
        <begin position="78"/>
        <end position="151"/>
    </location>
</feature>
<keyword evidence="3" id="KW-1185">Reference proteome</keyword>
<gene>
    <name evidence="2" type="ORF">JD82_00080</name>
</gene>
<comment type="caution">
    <text evidence="2">The sequence shown here is derived from an EMBL/GenBank/DDBJ whole genome shotgun (WGS) entry which is preliminary data.</text>
</comment>